<evidence type="ECO:0000256" key="11">
    <source>
        <dbReference type="ARBA" id="ARBA00031832"/>
    </source>
</evidence>
<reference evidence="15" key="1">
    <citation type="submission" date="2019-06" db="EMBL/GenBank/DDBJ databases">
        <title>Sulfurimonas gotlandica sp. nov., a chemoautotrophic and psychrotolerant epsilonproteobacterium isolated from a pelagic redoxcline, and an emended description of the genus Sulfurimonas.</title>
        <authorList>
            <person name="Wang S."/>
            <person name="Jiang L."/>
            <person name="Shao Z."/>
        </authorList>
    </citation>
    <scope>NUCLEOTIDE SEQUENCE [LARGE SCALE GENOMIC DNA]</scope>
    <source>
        <strain evidence="15">1-1N</strain>
    </source>
</reference>
<evidence type="ECO:0000256" key="1">
    <source>
        <dbReference type="ARBA" id="ARBA00004418"/>
    </source>
</evidence>
<dbReference type="PROSITE" id="PS51257">
    <property type="entry name" value="PROKAR_LIPOPROTEIN"/>
    <property type="match status" value="1"/>
</dbReference>
<dbReference type="GO" id="GO:0009061">
    <property type="term" value="P:anaerobic respiration"/>
    <property type="evidence" value="ECO:0007669"/>
    <property type="project" value="InterPro"/>
</dbReference>
<evidence type="ECO:0000256" key="5">
    <source>
        <dbReference type="ARBA" id="ARBA00022617"/>
    </source>
</evidence>
<evidence type="ECO:0000256" key="4">
    <source>
        <dbReference type="ARBA" id="ARBA00022448"/>
    </source>
</evidence>
<keyword evidence="4" id="KW-0813">Transport</keyword>
<evidence type="ECO:0000256" key="9">
    <source>
        <dbReference type="ARBA" id="ARBA00022982"/>
    </source>
</evidence>
<dbReference type="Gene3D" id="1.10.1130.10">
    <property type="entry name" value="Flavocytochrome C3, Chain A"/>
    <property type="match status" value="1"/>
</dbReference>
<feature type="region of interest" description="Disordered" evidence="12">
    <location>
        <begin position="214"/>
        <end position="237"/>
    </location>
</feature>
<keyword evidence="9" id="KW-0249">Electron transport</keyword>
<protein>
    <recommendedName>
        <fullName evidence="3">Periplasmic nitrate reductase, electron transfer subunit</fullName>
    </recommendedName>
    <alternativeName>
        <fullName evidence="11">Diheme cytochrome c NapB</fullName>
    </alternativeName>
</protein>
<dbReference type="PANTHER" id="PTHR38604">
    <property type="entry name" value="PERIPLASMIC NITRATE REDUCTASE, ELECTRON TRANSFER SUBUNIT"/>
    <property type="match status" value="1"/>
</dbReference>
<name>A0AAJ4A4D0_9BACT</name>
<keyword evidence="10" id="KW-0408">Iron</keyword>
<evidence type="ECO:0000256" key="3">
    <source>
        <dbReference type="ARBA" id="ARBA00013773"/>
    </source>
</evidence>
<evidence type="ECO:0000256" key="6">
    <source>
        <dbReference type="ARBA" id="ARBA00022723"/>
    </source>
</evidence>
<evidence type="ECO:0000313" key="14">
    <source>
        <dbReference type="EMBL" id="QFR43681.1"/>
    </source>
</evidence>
<comment type="subcellular location">
    <subcellularLocation>
        <location evidence="1">Periplasm</location>
    </subcellularLocation>
</comment>
<dbReference type="PANTHER" id="PTHR38604:SF1">
    <property type="entry name" value="PERIPLASMIC NITRATE REDUCTASE, ELECTRON TRANSFER SUBUNIT"/>
    <property type="match status" value="1"/>
</dbReference>
<dbReference type="SUPFAM" id="SSF48695">
    <property type="entry name" value="Multiheme cytochromes"/>
    <property type="match status" value="1"/>
</dbReference>
<dbReference type="Proteomes" id="UP000326061">
    <property type="component" value="Chromosome"/>
</dbReference>
<proteinExistence type="inferred from homology"/>
<evidence type="ECO:0000256" key="8">
    <source>
        <dbReference type="ARBA" id="ARBA00022764"/>
    </source>
</evidence>
<dbReference type="KEGG" id="suln:FJR47_07050"/>
<dbReference type="Pfam" id="PF03892">
    <property type="entry name" value="NapB"/>
    <property type="match status" value="2"/>
</dbReference>
<organism evidence="14 15">
    <name type="scientific">Sulfurimonas xiamenensis</name>
    <dbReference type="NCBI Taxonomy" id="2590021"/>
    <lineage>
        <taxon>Bacteria</taxon>
        <taxon>Pseudomonadati</taxon>
        <taxon>Campylobacterota</taxon>
        <taxon>Epsilonproteobacteria</taxon>
        <taxon>Campylobacterales</taxon>
        <taxon>Sulfurimonadaceae</taxon>
        <taxon>Sulfurimonas</taxon>
    </lineage>
</organism>
<evidence type="ECO:0000256" key="10">
    <source>
        <dbReference type="ARBA" id="ARBA00023004"/>
    </source>
</evidence>
<dbReference type="EMBL" id="CP041166">
    <property type="protein sequence ID" value="QFR43681.1"/>
    <property type="molecule type" value="Genomic_DNA"/>
</dbReference>
<keyword evidence="6" id="KW-0479">Metal-binding</keyword>
<sequence>MKTMIKISVGLVAATLLMTGCVGDTNAKSSSKTEVVQTVSEESLGLRKTDLYSEDATVSTKTEYRTAQATTSSRIQRAFQDAPPMVPHDTTGMLPIKIGDNQCTGCHMPEIATAMGATPIPVSHFTDFRPKHKMVNGVFTKAVDNLKNEVAIKENKQLQGARYNCSQCHAPQSQGNLLVENTFEPVYTSADGAEKSSWNGTKLTESLDTVIGGPSYVTEEDLDNSESKAGVLEGAAH</sequence>
<accession>A0AAJ4A4D0</accession>
<evidence type="ECO:0000256" key="2">
    <source>
        <dbReference type="ARBA" id="ARBA00007368"/>
    </source>
</evidence>
<dbReference type="InterPro" id="IPR036280">
    <property type="entry name" value="Multihaem_cyt_sf"/>
</dbReference>
<evidence type="ECO:0000256" key="12">
    <source>
        <dbReference type="SAM" id="MobiDB-lite"/>
    </source>
</evidence>
<dbReference type="RefSeq" id="WP_152299743.1">
    <property type="nucleotide sequence ID" value="NZ_CP041166.1"/>
</dbReference>
<keyword evidence="8" id="KW-0574">Periplasm</keyword>
<evidence type="ECO:0000313" key="15">
    <source>
        <dbReference type="Proteomes" id="UP000326061"/>
    </source>
</evidence>
<feature type="signal peptide" evidence="13">
    <location>
        <begin position="1"/>
        <end position="23"/>
    </location>
</feature>
<feature type="chain" id="PRO_5042503955" description="Periplasmic nitrate reductase, electron transfer subunit" evidence="13">
    <location>
        <begin position="24"/>
        <end position="237"/>
    </location>
</feature>
<keyword evidence="7 13" id="KW-0732">Signal</keyword>
<keyword evidence="15" id="KW-1185">Reference proteome</keyword>
<dbReference type="GO" id="GO:0042597">
    <property type="term" value="C:periplasmic space"/>
    <property type="evidence" value="ECO:0007669"/>
    <property type="project" value="UniProtKB-SubCell"/>
</dbReference>
<evidence type="ECO:0000256" key="13">
    <source>
        <dbReference type="SAM" id="SignalP"/>
    </source>
</evidence>
<comment type="similarity">
    <text evidence="2">Belongs to the NapB family.</text>
</comment>
<keyword evidence="5" id="KW-0349">Heme</keyword>
<gene>
    <name evidence="14" type="ORF">FJR47_07050</name>
</gene>
<dbReference type="AlphaFoldDB" id="A0AAJ4A4D0"/>
<dbReference type="GO" id="GO:0046872">
    <property type="term" value="F:metal ion binding"/>
    <property type="evidence" value="ECO:0007669"/>
    <property type="project" value="UniProtKB-KW"/>
</dbReference>
<dbReference type="InterPro" id="IPR005591">
    <property type="entry name" value="NapB"/>
</dbReference>
<evidence type="ECO:0000256" key="7">
    <source>
        <dbReference type="ARBA" id="ARBA00022729"/>
    </source>
</evidence>